<protein>
    <submittedName>
        <fullName evidence="2">Nucleotidyltransferase domain protein</fullName>
    </submittedName>
</protein>
<feature type="domain" description="Poly(A) RNA polymerase mitochondrial-like central palm" evidence="1">
    <location>
        <begin position="65"/>
        <end position="203"/>
    </location>
</feature>
<dbReference type="InterPro" id="IPR054708">
    <property type="entry name" value="MTPAP-like_central"/>
</dbReference>
<dbReference type="EMBL" id="WIXE01004907">
    <property type="protein sequence ID" value="KAK5982610.1"/>
    <property type="molecule type" value="Genomic_DNA"/>
</dbReference>
<evidence type="ECO:0000259" key="1">
    <source>
        <dbReference type="Pfam" id="PF22600"/>
    </source>
</evidence>
<dbReference type="Pfam" id="PF22600">
    <property type="entry name" value="MTPAP-like_central"/>
    <property type="match status" value="1"/>
</dbReference>
<accession>A0AAN8FXB6</accession>
<dbReference type="SUPFAM" id="SSF81301">
    <property type="entry name" value="Nucleotidyltransferase"/>
    <property type="match status" value="1"/>
</dbReference>
<dbReference type="Gene3D" id="1.10.1410.10">
    <property type="match status" value="1"/>
</dbReference>
<gene>
    <name evidence="2" type="ORF">GCK32_013571</name>
</gene>
<dbReference type="AlphaFoldDB" id="A0AAN8FXB6"/>
<evidence type="ECO:0000313" key="2">
    <source>
        <dbReference type="EMBL" id="KAK5982610.1"/>
    </source>
</evidence>
<dbReference type="PANTHER" id="PTHR12271">
    <property type="entry name" value="POLY A POLYMERASE CID PAP -RELATED"/>
    <property type="match status" value="1"/>
</dbReference>
<reference evidence="2 3" key="1">
    <citation type="submission" date="2019-10" db="EMBL/GenBank/DDBJ databases">
        <title>Assembly and Annotation for the nematode Trichostrongylus colubriformis.</title>
        <authorList>
            <person name="Martin J."/>
        </authorList>
    </citation>
    <scope>NUCLEOTIDE SEQUENCE [LARGE SCALE GENOMIC DNA]</scope>
    <source>
        <strain evidence="2">G859</strain>
        <tissue evidence="2">Whole worm</tissue>
    </source>
</reference>
<dbReference type="CDD" id="cd05402">
    <property type="entry name" value="NT_PAP_TUTase"/>
    <property type="match status" value="1"/>
</dbReference>
<name>A0AAN8FXB6_TRICO</name>
<proteinExistence type="predicted"/>
<comment type="caution">
    <text evidence="2">The sequence shown here is derived from an EMBL/GenBank/DDBJ whole genome shotgun (WGS) entry which is preliminary data.</text>
</comment>
<keyword evidence="3" id="KW-1185">Reference proteome</keyword>
<dbReference type="Proteomes" id="UP001331761">
    <property type="component" value="Unassembled WGS sequence"/>
</dbReference>
<evidence type="ECO:0000313" key="3">
    <source>
        <dbReference type="Proteomes" id="UP001331761"/>
    </source>
</evidence>
<dbReference type="GO" id="GO:0031123">
    <property type="term" value="P:RNA 3'-end processing"/>
    <property type="evidence" value="ECO:0007669"/>
    <property type="project" value="TreeGrafter"/>
</dbReference>
<organism evidence="2 3">
    <name type="scientific">Trichostrongylus colubriformis</name>
    <name type="common">Black scour worm</name>
    <dbReference type="NCBI Taxonomy" id="6319"/>
    <lineage>
        <taxon>Eukaryota</taxon>
        <taxon>Metazoa</taxon>
        <taxon>Ecdysozoa</taxon>
        <taxon>Nematoda</taxon>
        <taxon>Chromadorea</taxon>
        <taxon>Rhabditida</taxon>
        <taxon>Rhabditina</taxon>
        <taxon>Rhabditomorpha</taxon>
        <taxon>Strongyloidea</taxon>
        <taxon>Trichostrongylidae</taxon>
        <taxon>Trichostrongylus</taxon>
    </lineage>
</organism>
<dbReference type="SUPFAM" id="SSF81631">
    <property type="entry name" value="PAP/OAS1 substrate-binding domain"/>
    <property type="match status" value="1"/>
</dbReference>
<dbReference type="PANTHER" id="PTHR12271:SF66">
    <property type="entry name" value="TERMINAL URIDYLYLTRANSFERASE TAILOR"/>
    <property type="match status" value="1"/>
</dbReference>
<sequence>MNEIPVDRFRYSFHESANFNNGYKPDIVCATCESSDHWSDVCPMMIIPKVENLSHKKASYEWSELERVIIAGYEKSRVKKTRINEVGEFVDRVRVHLQNELKKTVRLHMFGSLISGFGVSNSDVDLCFRFEPDEQPLDIDGVEIVRQIAQHLQQMNEVDKVYAITGAKVPIVKFNWMKLGVEGDISYYNVLALSNTEMLKKYCSWDSRVAPLGVWIKRWAKSCDIGDASRGSLSSYAFIILLLHYLQNCDPPVLPRLQEEFRDDNVQPCMVENCDVYFHREVIPNWSKNQQSVGELFVGFLDYYARFDFGTQVCVCLWSSVSDIVAIPQDSIIFAPKPSSYLFVVGNFCVT</sequence>
<dbReference type="InterPro" id="IPR043519">
    <property type="entry name" value="NT_sf"/>
</dbReference>
<dbReference type="Gene3D" id="3.30.460.10">
    <property type="entry name" value="Beta Polymerase, domain 2"/>
    <property type="match status" value="1"/>
</dbReference>
<dbReference type="GO" id="GO:0050265">
    <property type="term" value="F:RNA uridylyltransferase activity"/>
    <property type="evidence" value="ECO:0007669"/>
    <property type="project" value="TreeGrafter"/>
</dbReference>